<dbReference type="PANTHER" id="PTHR10404">
    <property type="entry name" value="N-ACETYLATED-ALPHA-LINKED ACIDIC DIPEPTIDASE"/>
    <property type="match status" value="1"/>
</dbReference>
<dbReference type="GO" id="GO:0033572">
    <property type="term" value="P:transferrin transport"/>
    <property type="evidence" value="ECO:0007669"/>
    <property type="project" value="UniProtKB-UniRule"/>
</dbReference>
<dbReference type="PANTHER" id="PTHR10404:SF26">
    <property type="entry name" value="TRANSFERRIN RECEPTOR PROTEIN 1"/>
    <property type="match status" value="1"/>
</dbReference>
<accession>A0A3B1IZU6</accession>
<dbReference type="InterPro" id="IPR007365">
    <property type="entry name" value="TFR-like_dimer_dom"/>
</dbReference>
<comment type="subunit">
    <text evidence="2">Homodimer; disulfide-linked.</text>
</comment>
<dbReference type="CDD" id="cd09848">
    <property type="entry name" value="M28_TfR"/>
    <property type="match status" value="1"/>
</dbReference>
<protein>
    <recommendedName>
        <fullName evidence="2">Transferrin receptor protein 1</fullName>
    </recommendedName>
</protein>
<feature type="region of interest" description="Disordered" evidence="3">
    <location>
        <begin position="46"/>
        <end position="72"/>
    </location>
</feature>
<reference evidence="8" key="2">
    <citation type="journal article" date="2014" name="Nat. Commun.">
        <title>The cavefish genome reveals candidate genes for eye loss.</title>
        <authorList>
            <person name="McGaugh S.E."/>
            <person name="Gross J.B."/>
            <person name="Aken B."/>
            <person name="Blin M."/>
            <person name="Borowsky R."/>
            <person name="Chalopin D."/>
            <person name="Hinaux H."/>
            <person name="Jeffery W.R."/>
            <person name="Keene A."/>
            <person name="Ma L."/>
            <person name="Minx P."/>
            <person name="Murphy D."/>
            <person name="O'Quin K.E."/>
            <person name="Retaux S."/>
            <person name="Rohner N."/>
            <person name="Searle S.M."/>
            <person name="Stahl B.A."/>
            <person name="Tabin C."/>
            <person name="Volff J.N."/>
            <person name="Yoshizawa M."/>
            <person name="Warren W.C."/>
        </authorList>
    </citation>
    <scope>NUCLEOTIDE SEQUENCE [LARGE SCALE GENOMIC DNA]</scope>
    <source>
        <strain evidence="8">female</strain>
    </source>
</reference>
<reference evidence="7" key="4">
    <citation type="submission" date="2025-09" db="UniProtKB">
        <authorList>
            <consortium name="Ensembl"/>
        </authorList>
    </citation>
    <scope>IDENTIFICATION</scope>
</reference>
<comment type="PTM">
    <text evidence="2">Stearoylated.</text>
</comment>
<keyword evidence="2" id="KW-0254">Endocytosis</keyword>
<dbReference type="InterPro" id="IPR007484">
    <property type="entry name" value="Peptidase_M28"/>
</dbReference>
<dbReference type="Gene3D" id="1.20.930.40">
    <property type="entry name" value="Transferrin receptor-like, dimerisation domain"/>
    <property type="match status" value="1"/>
</dbReference>
<evidence type="ECO:0000256" key="3">
    <source>
        <dbReference type="SAM" id="MobiDB-lite"/>
    </source>
</evidence>
<evidence type="ECO:0000313" key="7">
    <source>
        <dbReference type="Ensembl" id="ENSAMXP00000035592.1"/>
    </source>
</evidence>
<feature type="domain" description="Transferrin receptor-like dimerisation" evidence="5">
    <location>
        <begin position="651"/>
        <end position="762"/>
    </location>
</feature>
<keyword evidence="2" id="KW-0812">Transmembrane</keyword>
<dbReference type="InParanoid" id="A0A3B1IZU6"/>
<keyword evidence="2" id="KW-0472">Membrane</keyword>
<keyword evidence="2" id="KW-0449">Lipoprotein</keyword>
<reference evidence="7" key="3">
    <citation type="submission" date="2025-08" db="UniProtKB">
        <authorList>
            <consortium name="Ensembl"/>
        </authorList>
    </citation>
    <scope>IDENTIFICATION</scope>
</reference>
<dbReference type="AlphaFoldDB" id="A0A3B1IZU6"/>
<evidence type="ECO:0000259" key="4">
    <source>
        <dbReference type="Pfam" id="PF02225"/>
    </source>
</evidence>
<evidence type="ECO:0000259" key="5">
    <source>
        <dbReference type="Pfam" id="PF04253"/>
    </source>
</evidence>
<dbReference type="SUPFAM" id="SSF47672">
    <property type="entry name" value="Transferrin receptor-like dimerisation domain"/>
    <property type="match status" value="1"/>
</dbReference>
<dbReference type="GeneTree" id="ENSGT01030000234598"/>
<feature type="domain" description="Peptidase M28" evidence="6">
    <location>
        <begin position="391"/>
        <end position="584"/>
    </location>
</feature>
<dbReference type="Gene3D" id="3.40.630.10">
    <property type="entry name" value="Zn peptidases"/>
    <property type="match status" value="1"/>
</dbReference>
<dbReference type="Ensembl" id="ENSAMXT00000055635.1">
    <property type="protein sequence ID" value="ENSAMXP00000035592.1"/>
    <property type="gene ID" value="ENSAMXG00000039429.1"/>
</dbReference>
<keyword evidence="8" id="KW-1185">Reference proteome</keyword>
<dbReference type="InterPro" id="IPR046450">
    <property type="entry name" value="PA_dom_sf"/>
</dbReference>
<feature type="transmembrane region" description="Helical" evidence="2">
    <location>
        <begin position="78"/>
        <end position="98"/>
    </location>
</feature>
<keyword evidence="2" id="KW-1003">Cell membrane</keyword>
<keyword evidence="2" id="KW-0564">Palmitate</keyword>
<dbReference type="SUPFAM" id="SSF53187">
    <property type="entry name" value="Zn-dependent exopeptidases"/>
    <property type="match status" value="1"/>
</dbReference>
<dbReference type="Pfam" id="PF02225">
    <property type="entry name" value="PA"/>
    <property type="match status" value="1"/>
</dbReference>
<evidence type="ECO:0000256" key="2">
    <source>
        <dbReference type="RuleBase" id="RU367157"/>
    </source>
</evidence>
<keyword evidence="2" id="KW-0675">Receptor</keyword>
<dbReference type="GO" id="GO:0009897">
    <property type="term" value="C:external side of plasma membrane"/>
    <property type="evidence" value="ECO:0007669"/>
    <property type="project" value="TreeGrafter"/>
</dbReference>
<dbReference type="Gene3D" id="3.50.30.30">
    <property type="match status" value="1"/>
</dbReference>
<comment type="similarity">
    <text evidence="1 2">Belongs to the peptidase M28 family. M28B subfamily.</text>
</comment>
<reference evidence="8" key="1">
    <citation type="submission" date="2013-03" db="EMBL/GenBank/DDBJ databases">
        <authorList>
            <person name="Jeffery W."/>
            <person name="Warren W."/>
            <person name="Wilson R.K."/>
        </authorList>
    </citation>
    <scope>NUCLEOTIDE SEQUENCE</scope>
    <source>
        <strain evidence="8">female</strain>
    </source>
</reference>
<comment type="subcellular location">
    <subcellularLocation>
        <location evidence="2">Cell membrane</location>
        <topology evidence="2">Single-pass type II membrane protein</topology>
    </subcellularLocation>
    <subcellularLocation>
        <location evidence="2">Melanosome</location>
    </subcellularLocation>
</comment>
<dbReference type="Bgee" id="ENSAMXG00000039429">
    <property type="expression patterns" value="Expressed in pharyngeal gill and 13 other cell types or tissues"/>
</dbReference>
<dbReference type="GO" id="GO:0004998">
    <property type="term" value="F:transferrin receptor activity"/>
    <property type="evidence" value="ECO:0007669"/>
    <property type="project" value="UniProtKB-UniRule"/>
</dbReference>
<dbReference type="Proteomes" id="UP000018467">
    <property type="component" value="Unassembled WGS sequence"/>
</dbReference>
<organism evidence="7 8">
    <name type="scientific">Astyanax mexicanus</name>
    <name type="common">Blind cave fish</name>
    <name type="synonym">Astyanax fasciatus mexicanus</name>
    <dbReference type="NCBI Taxonomy" id="7994"/>
    <lineage>
        <taxon>Eukaryota</taxon>
        <taxon>Metazoa</taxon>
        <taxon>Chordata</taxon>
        <taxon>Craniata</taxon>
        <taxon>Vertebrata</taxon>
        <taxon>Euteleostomi</taxon>
        <taxon>Actinopterygii</taxon>
        <taxon>Neopterygii</taxon>
        <taxon>Teleostei</taxon>
        <taxon>Ostariophysi</taxon>
        <taxon>Characiformes</taxon>
        <taxon>Characoidei</taxon>
        <taxon>Acestrorhamphidae</taxon>
        <taxon>Acestrorhamphinae</taxon>
        <taxon>Astyanax</taxon>
    </lineage>
</organism>
<evidence type="ECO:0000256" key="1">
    <source>
        <dbReference type="ARBA" id="ARBA00005634"/>
    </source>
</evidence>
<dbReference type="GO" id="GO:0031623">
    <property type="term" value="P:receptor internalization"/>
    <property type="evidence" value="ECO:0007669"/>
    <property type="project" value="UniProtKB-UniRule"/>
</dbReference>
<dbReference type="FunCoup" id="A0A3B1IZU6">
    <property type="interactions" value="906"/>
</dbReference>
<dbReference type="GO" id="GO:0042470">
    <property type="term" value="C:melanosome"/>
    <property type="evidence" value="ECO:0007669"/>
    <property type="project" value="UniProtKB-SubCell"/>
</dbReference>
<proteinExistence type="inferred from homology"/>
<dbReference type="InterPro" id="IPR036757">
    <property type="entry name" value="TFR-like_dimer_dom_sf"/>
</dbReference>
<dbReference type="SUPFAM" id="SSF52025">
    <property type="entry name" value="PA domain"/>
    <property type="match status" value="1"/>
</dbReference>
<dbReference type="InterPro" id="IPR003137">
    <property type="entry name" value="PA_domain"/>
</dbReference>
<dbReference type="STRING" id="7994.ENSAMXP00000035592"/>
<dbReference type="FunFam" id="1.20.930.40:FF:000002">
    <property type="entry name" value="Transferrin receptor protein 1"/>
    <property type="match status" value="1"/>
</dbReference>
<dbReference type="Pfam" id="PF04389">
    <property type="entry name" value="Peptidase_M28"/>
    <property type="match status" value="1"/>
</dbReference>
<dbReference type="FunFam" id="3.40.630.10:FF:000065">
    <property type="entry name" value="Transferrin receptor 1b"/>
    <property type="match status" value="1"/>
</dbReference>
<evidence type="ECO:0000313" key="8">
    <source>
        <dbReference type="Proteomes" id="UP000018467"/>
    </source>
</evidence>
<evidence type="ECO:0000259" key="6">
    <source>
        <dbReference type="Pfam" id="PF04389"/>
    </source>
</evidence>
<dbReference type="Pfam" id="PF04253">
    <property type="entry name" value="TFR_dimer"/>
    <property type="match status" value="1"/>
</dbReference>
<keyword evidence="2" id="KW-1133">Transmembrane helix</keyword>
<dbReference type="GO" id="GO:0006879">
    <property type="term" value="P:intracellular iron ion homeostasis"/>
    <property type="evidence" value="ECO:0007669"/>
    <property type="project" value="UniProtKB-UniRule"/>
</dbReference>
<sequence length="773" mass="84220">MAMDQARTTISKIFNGEPRSYTRFNLTQNMEGDNSQVEMKLSSDMDEEVGGNGVGEHMNHHPRPAYTSKPNQRSPRSICFMGIGILLLFIIGYLVGYLSHRRTDRAAPSCAEALSSDDSDGSAPIQTVPSLGWKDITALFKDKLSTANIESSLSEFSIADHQAGSAGDEALANKLMRKFRDYNMNPWTDEHFVRVQDPPSSGSNKITFRDQSFSESGFLSYSGTGSVQGTLLYAYYGQMDDLRRLQDLTIDFNGKVLLVRAGKISFAEKVANAAAVNASAVLIYPDPADYSIGEGTDLYGHVHLGCGDPYTPGFPSFNNTQFPPAQSSGLPTIPAQTIRPSTAAAIMGMMEGRDPPRGWGNGGLQKYKLGGDDDLVTVEVNNVLTEKKIHNVFGVIKGLVDADRYVVIGAQRDAWGPGYAKSTVGTSLLVEIARSISEMISKNGFKPRRSIVFASWSAGEYGAVGATEWLEGYLSSLNMKAFSYISLDGVVTGPTFKASASPLMYDVIQSTLKEVSSPSDSSRTLYSQVAGSNWESAVMEPMTLSDTAYPFQAFTGIPSVSIRFTSEKEYPFFGTMLDTKQNLDIKVSYSLSALVKTAGEIAGQMALRLVHDHLIRLNVEKYTSILRSNVALINREVIGLQASGRVPKTLKMQWLMSALGSYSRASRKLTSNIQNSDLGDFEQCRIINNQIMGVERDLLSPYVSPQISPFRHILLGSGSHTLGGLRAHLTAIKEGSASADLDLLKNQFALTTWTIQSCANALAGSVWEMDNEI</sequence>
<dbReference type="InterPro" id="IPR039373">
    <property type="entry name" value="Peptidase_M28B"/>
</dbReference>
<comment type="function">
    <text evidence="2">Cellular uptake of iron occurs via receptor-mediated endocytosis of ligand-occupied transferrin receptor into specialized endosomes. Endosomal acidification leads to iron release. The apotransferrin-receptor complex is then recycled to the cell surface with a return to neutral pH and the concomitant loss of affinity of apotransferrin for its receptor. Transferrin receptor is necessary for development of erythrocytes and the nervous system. Acts as a lipid sensor that regulates mitochondrial fusion by regulating activation of the JNK pathway.</text>
</comment>
<feature type="domain" description="PA" evidence="4">
    <location>
        <begin position="230"/>
        <end position="293"/>
    </location>
</feature>
<name>A0A3B1IZU6_ASTMX</name>
<keyword evidence="2" id="KW-0325">Glycoprotein</keyword>